<evidence type="ECO:0000259" key="1">
    <source>
        <dbReference type="Pfam" id="PF00578"/>
    </source>
</evidence>
<dbReference type="GO" id="GO:0016491">
    <property type="term" value="F:oxidoreductase activity"/>
    <property type="evidence" value="ECO:0007669"/>
    <property type="project" value="InterPro"/>
</dbReference>
<dbReference type="GO" id="GO:0016209">
    <property type="term" value="F:antioxidant activity"/>
    <property type="evidence" value="ECO:0007669"/>
    <property type="project" value="InterPro"/>
</dbReference>
<evidence type="ECO:0000313" key="2">
    <source>
        <dbReference type="EMBL" id="SVC07658.1"/>
    </source>
</evidence>
<organism evidence="2">
    <name type="scientific">marine metagenome</name>
    <dbReference type="NCBI Taxonomy" id="408172"/>
    <lineage>
        <taxon>unclassified sequences</taxon>
        <taxon>metagenomes</taxon>
        <taxon>ecological metagenomes</taxon>
    </lineage>
</organism>
<gene>
    <name evidence="2" type="ORF">METZ01_LOCUS260512</name>
</gene>
<dbReference type="Gene3D" id="3.40.30.10">
    <property type="entry name" value="Glutaredoxin"/>
    <property type="match status" value="1"/>
</dbReference>
<accession>A0A382J792</accession>
<dbReference type="AlphaFoldDB" id="A0A382J792"/>
<sequence length="113" mass="12481">MRRWEELRPEFDKRNVRILTVSTDTVSELVAGRKKHGLGGLMLSDRDLSVTDLFGLRNLGIHSGIPGGAKALPVPTSILADANGEVVWMDQSENYQQRSEPGFVLNALQEHLG</sequence>
<proteinExistence type="predicted"/>
<protein>
    <recommendedName>
        <fullName evidence="1">Alkyl hydroperoxide reductase subunit C/ Thiol specific antioxidant domain-containing protein</fullName>
    </recommendedName>
</protein>
<dbReference type="InterPro" id="IPR000866">
    <property type="entry name" value="AhpC/TSA"/>
</dbReference>
<dbReference type="InterPro" id="IPR036249">
    <property type="entry name" value="Thioredoxin-like_sf"/>
</dbReference>
<feature type="domain" description="Alkyl hydroperoxide reductase subunit C/ Thiol specific antioxidant" evidence="1">
    <location>
        <begin position="3"/>
        <end position="88"/>
    </location>
</feature>
<name>A0A382J792_9ZZZZ</name>
<dbReference type="EMBL" id="UINC01072199">
    <property type="protein sequence ID" value="SVC07658.1"/>
    <property type="molecule type" value="Genomic_DNA"/>
</dbReference>
<reference evidence="2" key="1">
    <citation type="submission" date="2018-05" db="EMBL/GenBank/DDBJ databases">
        <authorList>
            <person name="Lanie J.A."/>
            <person name="Ng W.-L."/>
            <person name="Kazmierczak K.M."/>
            <person name="Andrzejewski T.M."/>
            <person name="Davidsen T.M."/>
            <person name="Wayne K.J."/>
            <person name="Tettelin H."/>
            <person name="Glass J.I."/>
            <person name="Rusch D."/>
            <person name="Podicherti R."/>
            <person name="Tsui H.-C.T."/>
            <person name="Winkler M.E."/>
        </authorList>
    </citation>
    <scope>NUCLEOTIDE SEQUENCE</scope>
</reference>
<dbReference type="SUPFAM" id="SSF52833">
    <property type="entry name" value="Thioredoxin-like"/>
    <property type="match status" value="1"/>
</dbReference>
<dbReference type="Pfam" id="PF00578">
    <property type="entry name" value="AhpC-TSA"/>
    <property type="match status" value="1"/>
</dbReference>